<dbReference type="InterPro" id="IPR044965">
    <property type="entry name" value="Glyco_hydro_17_plant"/>
</dbReference>
<dbReference type="Gene3D" id="3.20.20.80">
    <property type="entry name" value="Glycosidases"/>
    <property type="match status" value="1"/>
</dbReference>
<dbReference type="Proteomes" id="UP000607653">
    <property type="component" value="Unassembled WGS sequence"/>
</dbReference>
<keyword evidence="6" id="KW-1185">Reference proteome</keyword>
<dbReference type="GO" id="GO:0005975">
    <property type="term" value="P:carbohydrate metabolic process"/>
    <property type="evidence" value="ECO:0007669"/>
    <property type="project" value="InterPro"/>
</dbReference>
<dbReference type="Pfam" id="PF00332">
    <property type="entry name" value="Glyco_hydro_17"/>
    <property type="match status" value="1"/>
</dbReference>
<evidence type="ECO:0000313" key="6">
    <source>
        <dbReference type="Proteomes" id="UP000607653"/>
    </source>
</evidence>
<dbReference type="GO" id="GO:0004553">
    <property type="term" value="F:hydrolase activity, hydrolyzing O-glycosyl compounds"/>
    <property type="evidence" value="ECO:0007669"/>
    <property type="project" value="InterPro"/>
</dbReference>
<organism evidence="5 6">
    <name type="scientific">Nelumbo nucifera</name>
    <name type="common">Sacred lotus</name>
    <dbReference type="NCBI Taxonomy" id="4432"/>
    <lineage>
        <taxon>Eukaryota</taxon>
        <taxon>Viridiplantae</taxon>
        <taxon>Streptophyta</taxon>
        <taxon>Embryophyta</taxon>
        <taxon>Tracheophyta</taxon>
        <taxon>Spermatophyta</taxon>
        <taxon>Magnoliopsida</taxon>
        <taxon>Proteales</taxon>
        <taxon>Nelumbonaceae</taxon>
        <taxon>Nelumbo</taxon>
    </lineage>
</organism>
<evidence type="ECO:0000256" key="1">
    <source>
        <dbReference type="ARBA" id="ARBA00008773"/>
    </source>
</evidence>
<name>A0A822YL78_NELNU</name>
<evidence type="ECO:0000256" key="4">
    <source>
        <dbReference type="RuleBase" id="RU004335"/>
    </source>
</evidence>
<dbReference type="SUPFAM" id="SSF51445">
    <property type="entry name" value="(Trans)glycosidases"/>
    <property type="match status" value="1"/>
</dbReference>
<keyword evidence="2" id="KW-0378">Hydrolase</keyword>
<protein>
    <submittedName>
        <fullName evidence="5">Uncharacterized protein</fullName>
    </submittedName>
</protein>
<reference evidence="5 6" key="1">
    <citation type="journal article" date="2020" name="Mol. Biol. Evol.">
        <title>Distinct Expression and Methylation Patterns for Genes with Different Fates following a Single Whole-Genome Duplication in Flowering Plants.</title>
        <authorList>
            <person name="Shi T."/>
            <person name="Rahmani R.S."/>
            <person name="Gugger P.F."/>
            <person name="Wang M."/>
            <person name="Li H."/>
            <person name="Zhang Y."/>
            <person name="Li Z."/>
            <person name="Wang Q."/>
            <person name="Van de Peer Y."/>
            <person name="Marchal K."/>
            <person name="Chen J."/>
        </authorList>
    </citation>
    <scope>NUCLEOTIDE SEQUENCE [LARGE SCALE GENOMIC DNA]</scope>
    <source>
        <tissue evidence="5">Leaf</tissue>
    </source>
</reference>
<sequence>MNFLGAFVGINIGTVVTDLPSAADVVAILKANRITHIHLYDVDRHMLNALAGTGIEVMVGVTNEEVLGIGESPSPWINKNVASYLPETNIMTIAVGSEILTSVPNAAPILVRATTFTMLFWLLTSIFRSKFQVPSQWT</sequence>
<gene>
    <name evidence="5" type="ORF">HUJ06_031576</name>
</gene>
<evidence type="ECO:0000313" key="5">
    <source>
        <dbReference type="EMBL" id="DAD30108.1"/>
    </source>
</evidence>
<comment type="similarity">
    <text evidence="1 4">Belongs to the glycosyl hydrolase 17 family.</text>
</comment>
<comment type="caution">
    <text evidence="5">The sequence shown here is derived from an EMBL/GenBank/DDBJ whole genome shotgun (WGS) entry which is preliminary data.</text>
</comment>
<dbReference type="AlphaFoldDB" id="A0A822YL78"/>
<dbReference type="PANTHER" id="PTHR32227">
    <property type="entry name" value="GLUCAN ENDO-1,3-BETA-GLUCOSIDASE BG1-RELATED-RELATED"/>
    <property type="match status" value="1"/>
</dbReference>
<evidence type="ECO:0000256" key="2">
    <source>
        <dbReference type="ARBA" id="ARBA00022801"/>
    </source>
</evidence>
<dbReference type="EMBL" id="DUZY01000002">
    <property type="protein sequence ID" value="DAD30108.1"/>
    <property type="molecule type" value="Genomic_DNA"/>
</dbReference>
<accession>A0A822YL78</accession>
<keyword evidence="3" id="KW-0326">Glycosidase</keyword>
<evidence type="ECO:0000256" key="3">
    <source>
        <dbReference type="ARBA" id="ARBA00023295"/>
    </source>
</evidence>
<dbReference type="InterPro" id="IPR000490">
    <property type="entry name" value="Glyco_hydro_17"/>
</dbReference>
<dbReference type="InterPro" id="IPR017853">
    <property type="entry name" value="GH"/>
</dbReference>
<proteinExistence type="inferred from homology"/>